<evidence type="ECO:0000259" key="2">
    <source>
        <dbReference type="Pfam" id="PF26035"/>
    </source>
</evidence>
<dbReference type="InterPro" id="IPR058323">
    <property type="entry name" value="DUF8010"/>
</dbReference>
<dbReference type="Pfam" id="PF26035">
    <property type="entry name" value="DUF8010"/>
    <property type="match status" value="1"/>
</dbReference>
<dbReference type="RefSeq" id="WP_380638388.1">
    <property type="nucleotide sequence ID" value="NZ_JBHSQO010000024.1"/>
</dbReference>
<evidence type="ECO:0000256" key="1">
    <source>
        <dbReference type="SAM" id="MobiDB-lite"/>
    </source>
</evidence>
<comment type="caution">
    <text evidence="4">The sequence shown here is derived from an EMBL/GenBank/DDBJ whole genome shotgun (WGS) entry which is preliminary data.</text>
</comment>
<dbReference type="EMBL" id="JBHSQO010000024">
    <property type="protein sequence ID" value="MFC6092095.1"/>
    <property type="molecule type" value="Genomic_DNA"/>
</dbReference>
<name>A0ABW1P919_9PSEU</name>
<reference evidence="5" key="1">
    <citation type="journal article" date="2019" name="Int. J. Syst. Evol. Microbiol.">
        <title>The Global Catalogue of Microorganisms (GCM) 10K type strain sequencing project: providing services to taxonomists for standard genome sequencing and annotation.</title>
        <authorList>
            <consortium name="The Broad Institute Genomics Platform"/>
            <consortium name="The Broad Institute Genome Sequencing Center for Infectious Disease"/>
            <person name="Wu L."/>
            <person name="Ma J."/>
        </authorList>
    </citation>
    <scope>NUCLEOTIDE SEQUENCE [LARGE SCALE GENOMIC DNA]</scope>
    <source>
        <strain evidence="5">CGMCC 4.7246</strain>
    </source>
</reference>
<feature type="domain" description="DUF8185" evidence="3">
    <location>
        <begin position="124"/>
        <end position="225"/>
    </location>
</feature>
<keyword evidence="5" id="KW-1185">Reference proteome</keyword>
<feature type="domain" description="DUF8010" evidence="2">
    <location>
        <begin position="2"/>
        <end position="121"/>
    </location>
</feature>
<feature type="compositionally biased region" description="Gly residues" evidence="1">
    <location>
        <begin position="42"/>
        <end position="59"/>
    </location>
</feature>
<feature type="region of interest" description="Disordered" evidence="1">
    <location>
        <begin position="37"/>
        <end position="59"/>
    </location>
</feature>
<sequence>MPELVLVDRAERDDLGAFVARAVRLDPQAVVRLRNRPVGDVPVGGSGGGGSAGGPGGDGPVGGLVDAWVATPFDALATRTVAGQVTPGDLTVSATDLLTGLAVVRSEVVDTGPARDMMWRSALPPTAGWLPVDRLPGSVVSELAEKGVAVARENAGPRGTPPASLLDQTVITVSGSGLDVKVPMRCLFALSGMGFLGGDDVRVTATDSWLRIDARFGAVVRRRHSMLPLLV</sequence>
<dbReference type="Proteomes" id="UP001596220">
    <property type="component" value="Unassembled WGS sequence"/>
</dbReference>
<proteinExistence type="predicted"/>
<organism evidence="4 5">
    <name type="scientific">Saccharothrix lopnurensis</name>
    <dbReference type="NCBI Taxonomy" id="1670621"/>
    <lineage>
        <taxon>Bacteria</taxon>
        <taxon>Bacillati</taxon>
        <taxon>Actinomycetota</taxon>
        <taxon>Actinomycetes</taxon>
        <taxon>Pseudonocardiales</taxon>
        <taxon>Pseudonocardiaceae</taxon>
        <taxon>Saccharothrix</taxon>
    </lineage>
</organism>
<dbReference type="Pfam" id="PF26572">
    <property type="entry name" value="DUF8185"/>
    <property type="match status" value="1"/>
</dbReference>
<protein>
    <submittedName>
        <fullName evidence="4">Uncharacterized protein</fullName>
    </submittedName>
</protein>
<evidence type="ECO:0000313" key="4">
    <source>
        <dbReference type="EMBL" id="MFC6092095.1"/>
    </source>
</evidence>
<gene>
    <name evidence="4" type="ORF">ACFP3R_22735</name>
</gene>
<evidence type="ECO:0000259" key="3">
    <source>
        <dbReference type="Pfam" id="PF26572"/>
    </source>
</evidence>
<accession>A0ABW1P919</accession>
<evidence type="ECO:0000313" key="5">
    <source>
        <dbReference type="Proteomes" id="UP001596220"/>
    </source>
</evidence>
<dbReference type="InterPro" id="IPR058498">
    <property type="entry name" value="DUF8185"/>
</dbReference>